<dbReference type="OrthoDB" id="1935372at2759"/>
<organism evidence="2 3">
    <name type="scientific">Ceratopteris richardii</name>
    <name type="common">Triangle waterfern</name>
    <dbReference type="NCBI Taxonomy" id="49495"/>
    <lineage>
        <taxon>Eukaryota</taxon>
        <taxon>Viridiplantae</taxon>
        <taxon>Streptophyta</taxon>
        <taxon>Embryophyta</taxon>
        <taxon>Tracheophyta</taxon>
        <taxon>Polypodiopsida</taxon>
        <taxon>Polypodiidae</taxon>
        <taxon>Polypodiales</taxon>
        <taxon>Pteridineae</taxon>
        <taxon>Pteridaceae</taxon>
        <taxon>Parkerioideae</taxon>
        <taxon>Ceratopteris</taxon>
    </lineage>
</organism>
<feature type="region of interest" description="Disordered" evidence="1">
    <location>
        <begin position="1"/>
        <end position="63"/>
    </location>
</feature>
<name>A0A8T2SLF0_CERRI</name>
<feature type="region of interest" description="Disordered" evidence="1">
    <location>
        <begin position="95"/>
        <end position="143"/>
    </location>
</feature>
<dbReference type="AlphaFoldDB" id="A0A8T2SLF0"/>
<protein>
    <submittedName>
        <fullName evidence="2">Uncharacterized protein</fullName>
    </submittedName>
</protein>
<comment type="caution">
    <text evidence="2">The sequence shown here is derived from an EMBL/GenBank/DDBJ whole genome shotgun (WGS) entry which is preliminary data.</text>
</comment>
<accession>A0A8T2SLF0</accession>
<dbReference type="OMA" id="SCHAYLF"/>
<reference evidence="2" key="1">
    <citation type="submission" date="2021-08" db="EMBL/GenBank/DDBJ databases">
        <title>WGS assembly of Ceratopteris richardii.</title>
        <authorList>
            <person name="Marchant D.B."/>
            <person name="Chen G."/>
            <person name="Jenkins J."/>
            <person name="Shu S."/>
            <person name="Leebens-Mack J."/>
            <person name="Grimwood J."/>
            <person name="Schmutz J."/>
            <person name="Soltis P."/>
            <person name="Soltis D."/>
            <person name="Chen Z.-H."/>
        </authorList>
    </citation>
    <scope>NUCLEOTIDE SEQUENCE</scope>
    <source>
        <strain evidence="2">Whitten #5841</strain>
        <tissue evidence="2">Leaf</tissue>
    </source>
</reference>
<feature type="compositionally biased region" description="Polar residues" evidence="1">
    <location>
        <begin position="44"/>
        <end position="57"/>
    </location>
</feature>
<dbReference type="Proteomes" id="UP000825935">
    <property type="component" value="Chromosome 19"/>
</dbReference>
<evidence type="ECO:0000313" key="3">
    <source>
        <dbReference type="Proteomes" id="UP000825935"/>
    </source>
</evidence>
<keyword evidence="3" id="KW-1185">Reference proteome</keyword>
<gene>
    <name evidence="2" type="ORF">KP509_19G069300</name>
</gene>
<proteinExistence type="predicted"/>
<evidence type="ECO:0000313" key="2">
    <source>
        <dbReference type="EMBL" id="KAH7352900.1"/>
    </source>
</evidence>
<dbReference type="EMBL" id="CM035424">
    <property type="protein sequence ID" value="KAH7352900.1"/>
    <property type="molecule type" value="Genomic_DNA"/>
</dbReference>
<sequence>MSLVAYSSDEDDGDEEEEEEKRERGKGKLKEDTLTQPGRAASPLMSSASMENPTTQETFHRSDTNTVVMPVKLPDASQLFASFNSGKGISAVNVSGASTKRSDQNICMGGPPRKIAKGNLVPSRTIPDTAGGALLPPQLRGRSNVATEDLDRLFTKRVKPT</sequence>
<feature type="compositionally biased region" description="Basic and acidic residues" evidence="1">
    <location>
        <begin position="21"/>
        <end position="33"/>
    </location>
</feature>
<feature type="compositionally biased region" description="Acidic residues" evidence="1">
    <location>
        <begin position="8"/>
        <end position="20"/>
    </location>
</feature>
<evidence type="ECO:0000256" key="1">
    <source>
        <dbReference type="SAM" id="MobiDB-lite"/>
    </source>
</evidence>